<name>A0A0R0D1N2_9GAMM</name>
<accession>A0A0R0D1N2</accession>
<gene>
    <name evidence="2" type="ORF">ABB30_10725</name>
</gene>
<evidence type="ECO:0000256" key="1">
    <source>
        <dbReference type="SAM" id="SignalP"/>
    </source>
</evidence>
<keyword evidence="3" id="KW-1185">Reference proteome</keyword>
<dbReference type="STRING" id="336566.ABB30_10725"/>
<dbReference type="Proteomes" id="UP000050956">
    <property type="component" value="Unassembled WGS sequence"/>
</dbReference>
<dbReference type="AlphaFoldDB" id="A0A0R0D1N2"/>
<comment type="caution">
    <text evidence="2">The sequence shown here is derived from an EMBL/GenBank/DDBJ whole genome shotgun (WGS) entry which is preliminary data.</text>
</comment>
<feature type="signal peptide" evidence="1">
    <location>
        <begin position="1"/>
        <end position="29"/>
    </location>
</feature>
<keyword evidence="1" id="KW-0732">Signal</keyword>
<protein>
    <recommendedName>
        <fullName evidence="4">Lipoprotein</fullName>
    </recommendedName>
</protein>
<evidence type="ECO:0000313" key="3">
    <source>
        <dbReference type="Proteomes" id="UP000050956"/>
    </source>
</evidence>
<feature type="chain" id="PRO_5006394929" description="Lipoprotein" evidence="1">
    <location>
        <begin position="30"/>
        <end position="172"/>
    </location>
</feature>
<reference evidence="2 3" key="1">
    <citation type="submission" date="2015-05" db="EMBL/GenBank/DDBJ databases">
        <title>Genome sequencing and analysis of members of genus Stenotrophomonas.</title>
        <authorList>
            <person name="Patil P.P."/>
            <person name="Midha S."/>
            <person name="Patil P.B."/>
        </authorList>
    </citation>
    <scope>NUCLEOTIDE SEQUENCE [LARGE SCALE GENOMIC DNA]</scope>
    <source>
        <strain evidence="2 3">DSM 24757</strain>
    </source>
</reference>
<dbReference type="PATRIC" id="fig|336566.3.peg.1567"/>
<proteinExistence type="predicted"/>
<evidence type="ECO:0008006" key="4">
    <source>
        <dbReference type="Google" id="ProtNLM"/>
    </source>
</evidence>
<evidence type="ECO:0000313" key="2">
    <source>
        <dbReference type="EMBL" id="KRG75967.1"/>
    </source>
</evidence>
<sequence>MITEAHMRHFILVPLLGIASTLSVLPAQADDGPSRREQAAQARAELDSKFTNEFVRSNIVVGRTTMDQVRSLYGEATSSSISSGHESWHYDKDQMQHAGKRGFGKLADRVWSAGRLVGMVPGMGAADRVGDAGLAGSVAADHAETLTSSDKKYQHFAVVFDNNGKVMEYSLN</sequence>
<organism evidence="2 3">
    <name type="scientific">Stenotrophomonas ginsengisoli</name>
    <dbReference type="NCBI Taxonomy" id="336566"/>
    <lineage>
        <taxon>Bacteria</taxon>
        <taxon>Pseudomonadati</taxon>
        <taxon>Pseudomonadota</taxon>
        <taxon>Gammaproteobacteria</taxon>
        <taxon>Lysobacterales</taxon>
        <taxon>Lysobacteraceae</taxon>
        <taxon>Stenotrophomonas</taxon>
    </lineage>
</organism>
<dbReference type="EMBL" id="LDJM01000026">
    <property type="protein sequence ID" value="KRG75967.1"/>
    <property type="molecule type" value="Genomic_DNA"/>
</dbReference>